<gene>
    <name evidence="1" type="ORF">MJG53_020328</name>
</gene>
<sequence>MQTDGSHPSFSGVVEETFGAEEHIYALPGSDVNLTCQAQKKGLLVQMQWSKVTDKVDLLAVYHPQYGFYCGSKSPCRSLVAFREPPGNVFEWTLYLRNVSSSITGKYECSFTLYPEGIQTKIYSLKIQTNVAQEECRNNHTIEIEINGTLEIPCFQNTSLEISSVLTFAWLVEDNGTQETLTTRGHPISNSTLFKDRVRIGTDYGLYLSPVQIHDDGRKFTCHIVVRPGRVLRSSTTVKVFGKFLPARQMDKSFSLTTCRLHHCKLNCLQPCPDIISRLIWEMFVMNFVLICLVEMYITSEKRKNKDGFWELKSVLTSVYDIKPAHSDNLTIWCMALSPAPGHKVWNSSSEKITFSLGDPWKCVLQVSKLIRFILLPICQIWHQRSSLFMPFSGKPKDGMSWPVVVAALLFSCLVLFGLGVRKWYQYQKEIMERPPPFKPPPPPIKYTCIQESIGSDLPCHELETL</sequence>
<dbReference type="EMBL" id="CM043026">
    <property type="protein sequence ID" value="KAI4591319.1"/>
    <property type="molecule type" value="Genomic_DNA"/>
</dbReference>
<proteinExistence type="predicted"/>
<reference evidence="1" key="1">
    <citation type="submission" date="2022-03" db="EMBL/GenBank/DDBJ databases">
        <title>Genomic analyses of argali, domestic sheep and their hybrids provide insights into chromosomal evolution, heterosis and genetic basis of agronomic traits.</title>
        <authorList>
            <person name="Li M."/>
        </authorList>
    </citation>
    <scope>NUCLEOTIDE SEQUENCE</scope>
    <source>
        <strain evidence="1">F1 hybrid</strain>
    </source>
</reference>
<dbReference type="Proteomes" id="UP001057279">
    <property type="component" value="Linkage Group LG01"/>
</dbReference>
<comment type="caution">
    <text evidence="1">The sequence shown here is derived from an EMBL/GenBank/DDBJ whole genome shotgun (WGS) entry which is preliminary data.</text>
</comment>
<keyword evidence="2" id="KW-1185">Reference proteome</keyword>
<organism evidence="1 2">
    <name type="scientific">Ovis ammon polii x Ovis aries</name>
    <dbReference type="NCBI Taxonomy" id="2918886"/>
    <lineage>
        <taxon>Eukaryota</taxon>
        <taxon>Metazoa</taxon>
        <taxon>Chordata</taxon>
        <taxon>Craniata</taxon>
        <taxon>Vertebrata</taxon>
        <taxon>Euteleostomi</taxon>
        <taxon>Mammalia</taxon>
        <taxon>Eutheria</taxon>
        <taxon>Laurasiatheria</taxon>
        <taxon>Artiodactyla</taxon>
        <taxon>Ruminantia</taxon>
        <taxon>Pecora</taxon>
        <taxon>Bovidae</taxon>
        <taxon>Caprinae</taxon>
        <taxon>Ovis</taxon>
    </lineage>
</organism>
<evidence type="ECO:0000313" key="2">
    <source>
        <dbReference type="Proteomes" id="UP001057279"/>
    </source>
</evidence>
<protein>
    <submittedName>
        <fullName evidence="1">Uncharacterized protein</fullName>
    </submittedName>
</protein>
<name>A0ACB9VMQ4_9CETA</name>
<evidence type="ECO:0000313" key="1">
    <source>
        <dbReference type="EMBL" id="KAI4591319.1"/>
    </source>
</evidence>
<accession>A0ACB9VMQ4</accession>